<comment type="caution">
    <text evidence="4">The sequence shown here is derived from an EMBL/GenBank/DDBJ whole genome shotgun (WGS) entry which is preliminary data.</text>
</comment>
<dbReference type="Pfam" id="PF00069">
    <property type="entry name" value="Pkinase"/>
    <property type="match status" value="1"/>
</dbReference>
<dbReference type="SUPFAM" id="SSF56112">
    <property type="entry name" value="Protein kinase-like (PK-like)"/>
    <property type="match status" value="1"/>
</dbReference>
<evidence type="ECO:0000256" key="1">
    <source>
        <dbReference type="ARBA" id="ARBA00022741"/>
    </source>
</evidence>
<keyword evidence="1" id="KW-0547">Nucleotide-binding</keyword>
<dbReference type="SMART" id="SM00220">
    <property type="entry name" value="S_TKc"/>
    <property type="match status" value="1"/>
</dbReference>
<dbReference type="GO" id="GO:0005524">
    <property type="term" value="F:ATP binding"/>
    <property type="evidence" value="ECO:0007669"/>
    <property type="project" value="UniProtKB-KW"/>
</dbReference>
<dbReference type="InterPro" id="IPR011009">
    <property type="entry name" value="Kinase-like_dom_sf"/>
</dbReference>
<dbReference type="FunFam" id="1.10.510.10:FF:000517">
    <property type="entry name" value="Putative receptor kinase Lecrk"/>
    <property type="match status" value="1"/>
</dbReference>
<reference evidence="4 5" key="1">
    <citation type="submission" date="2020-08" db="EMBL/GenBank/DDBJ databases">
        <title>Plant Genome Project.</title>
        <authorList>
            <person name="Zhang R.-G."/>
        </authorList>
    </citation>
    <scope>NUCLEOTIDE SEQUENCE [LARGE SCALE GENOMIC DNA]</scope>
    <source>
        <tissue evidence="4">Rhizome</tissue>
    </source>
</reference>
<dbReference type="PROSITE" id="PS00108">
    <property type="entry name" value="PROTEIN_KINASE_ST"/>
    <property type="match status" value="1"/>
</dbReference>
<dbReference type="InterPro" id="IPR050528">
    <property type="entry name" value="L-type_Lectin-RKs"/>
</dbReference>
<keyword evidence="2" id="KW-0067">ATP-binding</keyword>
<organism evidence="4 5">
    <name type="scientific">Zingiber officinale</name>
    <name type="common">Ginger</name>
    <name type="synonym">Amomum zingiber</name>
    <dbReference type="NCBI Taxonomy" id="94328"/>
    <lineage>
        <taxon>Eukaryota</taxon>
        <taxon>Viridiplantae</taxon>
        <taxon>Streptophyta</taxon>
        <taxon>Embryophyta</taxon>
        <taxon>Tracheophyta</taxon>
        <taxon>Spermatophyta</taxon>
        <taxon>Magnoliopsida</taxon>
        <taxon>Liliopsida</taxon>
        <taxon>Zingiberales</taxon>
        <taxon>Zingiberaceae</taxon>
        <taxon>Zingiber</taxon>
    </lineage>
</organism>
<dbReference type="GO" id="GO:0004672">
    <property type="term" value="F:protein kinase activity"/>
    <property type="evidence" value="ECO:0007669"/>
    <property type="project" value="InterPro"/>
</dbReference>
<evidence type="ECO:0000313" key="5">
    <source>
        <dbReference type="Proteomes" id="UP000734854"/>
    </source>
</evidence>
<dbReference type="PROSITE" id="PS50011">
    <property type="entry name" value="PROTEIN_KINASE_DOM"/>
    <property type="match status" value="1"/>
</dbReference>
<evidence type="ECO:0000259" key="3">
    <source>
        <dbReference type="PROSITE" id="PS50011"/>
    </source>
</evidence>
<dbReference type="Proteomes" id="UP000734854">
    <property type="component" value="Unassembled WGS sequence"/>
</dbReference>
<name>A0A8J5LH40_ZINOF</name>
<proteinExistence type="predicted"/>
<evidence type="ECO:0000313" key="4">
    <source>
        <dbReference type="EMBL" id="KAG6518255.1"/>
    </source>
</evidence>
<dbReference type="AlphaFoldDB" id="A0A8J5LH40"/>
<sequence length="213" mass="23732">MLSSIIKGVAAGLLYLHQDWEQVVIHRDIKASNVLLDEEFNARLGDFGLARLYDHGADLTSTNVVGTMGYLAPELARTGKPSTAADVFAFGTFVLEVVCGRRPVSSSTEEQVVLVDWVVENWRTGSITSTRDARMGVEEYEAEEVELALKVGLLCSHPLPAARPSIRQTMRYLEDFVSLFCRVLPIREMNDFVSLFCRVLPIREMNGMGKHVV</sequence>
<gene>
    <name evidence="4" type="ORF">ZIOFF_021659</name>
</gene>
<protein>
    <recommendedName>
        <fullName evidence="3">Protein kinase domain-containing protein</fullName>
    </recommendedName>
</protein>
<keyword evidence="5" id="KW-1185">Reference proteome</keyword>
<dbReference type="PANTHER" id="PTHR27007">
    <property type="match status" value="1"/>
</dbReference>
<dbReference type="InterPro" id="IPR008271">
    <property type="entry name" value="Ser/Thr_kinase_AS"/>
</dbReference>
<dbReference type="Gene3D" id="1.10.510.10">
    <property type="entry name" value="Transferase(Phosphotransferase) domain 1"/>
    <property type="match status" value="1"/>
</dbReference>
<dbReference type="EMBL" id="JACMSC010000006">
    <property type="protein sequence ID" value="KAG6518255.1"/>
    <property type="molecule type" value="Genomic_DNA"/>
</dbReference>
<feature type="domain" description="Protein kinase" evidence="3">
    <location>
        <begin position="1"/>
        <end position="177"/>
    </location>
</feature>
<accession>A0A8J5LH40</accession>
<dbReference type="InterPro" id="IPR000719">
    <property type="entry name" value="Prot_kinase_dom"/>
</dbReference>
<evidence type="ECO:0000256" key="2">
    <source>
        <dbReference type="ARBA" id="ARBA00022840"/>
    </source>
</evidence>